<protein>
    <recommendedName>
        <fullName evidence="4">C-JID domain-containing protein</fullName>
    </recommendedName>
</protein>
<dbReference type="Proteomes" id="UP000811609">
    <property type="component" value="Chromosome 14"/>
</dbReference>
<evidence type="ECO:0000313" key="5">
    <source>
        <dbReference type="EMBL" id="KAG6628751.1"/>
    </source>
</evidence>
<sequence>MDSGSARNARPTSVQNQVSKTNSTILHESNFKSLLLRIFKGFDPFSASNTCLSDTKIPEWFSHHRGGSSATIQLPSNIHVVSWILI</sequence>
<feature type="region of interest" description="Disordered" evidence="3">
    <location>
        <begin position="1"/>
        <end position="21"/>
    </location>
</feature>
<keyword evidence="2" id="KW-0677">Repeat</keyword>
<evidence type="ECO:0000313" key="6">
    <source>
        <dbReference type="Proteomes" id="UP000811609"/>
    </source>
</evidence>
<organism evidence="5 6">
    <name type="scientific">Carya illinoinensis</name>
    <name type="common">Pecan</name>
    <dbReference type="NCBI Taxonomy" id="32201"/>
    <lineage>
        <taxon>Eukaryota</taxon>
        <taxon>Viridiplantae</taxon>
        <taxon>Streptophyta</taxon>
        <taxon>Embryophyta</taxon>
        <taxon>Tracheophyta</taxon>
        <taxon>Spermatophyta</taxon>
        <taxon>Magnoliopsida</taxon>
        <taxon>eudicotyledons</taxon>
        <taxon>Gunneridae</taxon>
        <taxon>Pentapetalae</taxon>
        <taxon>rosids</taxon>
        <taxon>fabids</taxon>
        <taxon>Fagales</taxon>
        <taxon>Juglandaceae</taxon>
        <taxon>Carya</taxon>
    </lineage>
</organism>
<accession>A0A8T1NG30</accession>
<reference evidence="5" key="1">
    <citation type="submission" date="2020-12" db="EMBL/GenBank/DDBJ databases">
        <title>WGS assembly of Carya illinoinensis cv. Pawnee.</title>
        <authorList>
            <person name="Platts A."/>
            <person name="Shu S."/>
            <person name="Wright S."/>
            <person name="Barry K."/>
            <person name="Edger P."/>
            <person name="Pires J.C."/>
            <person name="Schmutz J."/>
        </authorList>
    </citation>
    <scope>NUCLEOTIDE SEQUENCE</scope>
    <source>
        <tissue evidence="5">Leaf</tissue>
    </source>
</reference>
<gene>
    <name evidence="5" type="ORF">CIPAW_14G035300</name>
</gene>
<dbReference type="AlphaFoldDB" id="A0A8T1NG30"/>
<dbReference type="InterPro" id="IPR045344">
    <property type="entry name" value="C-JID"/>
</dbReference>
<feature type="compositionally biased region" description="Polar residues" evidence="3">
    <location>
        <begin position="10"/>
        <end position="21"/>
    </location>
</feature>
<keyword evidence="6" id="KW-1185">Reference proteome</keyword>
<evidence type="ECO:0000259" key="4">
    <source>
        <dbReference type="Pfam" id="PF20160"/>
    </source>
</evidence>
<dbReference type="Pfam" id="PF20160">
    <property type="entry name" value="C-JID"/>
    <property type="match status" value="1"/>
</dbReference>
<name>A0A8T1NG30_CARIL</name>
<comment type="caution">
    <text evidence="5">The sequence shown here is derived from an EMBL/GenBank/DDBJ whole genome shotgun (WGS) entry which is preliminary data.</text>
</comment>
<feature type="domain" description="C-JID" evidence="4">
    <location>
        <begin position="53"/>
        <end position="79"/>
    </location>
</feature>
<proteinExistence type="predicted"/>
<evidence type="ECO:0000256" key="2">
    <source>
        <dbReference type="ARBA" id="ARBA00022737"/>
    </source>
</evidence>
<keyword evidence="1" id="KW-0433">Leucine-rich repeat</keyword>
<evidence type="ECO:0000256" key="3">
    <source>
        <dbReference type="SAM" id="MobiDB-lite"/>
    </source>
</evidence>
<evidence type="ECO:0000256" key="1">
    <source>
        <dbReference type="ARBA" id="ARBA00022614"/>
    </source>
</evidence>
<dbReference type="EMBL" id="CM031822">
    <property type="protein sequence ID" value="KAG6628751.1"/>
    <property type="molecule type" value="Genomic_DNA"/>
</dbReference>